<dbReference type="Pfam" id="PF13229">
    <property type="entry name" value="Beta_helix"/>
    <property type="match status" value="3"/>
</dbReference>
<comment type="caution">
    <text evidence="2">The sequence shown here is derived from an EMBL/GenBank/DDBJ whole genome shotgun (WGS) entry which is preliminary data.</text>
</comment>
<dbReference type="InterPro" id="IPR006626">
    <property type="entry name" value="PbH1"/>
</dbReference>
<organism evidence="2 3">
    <name type="scientific">Methanobrevibacter olleyae</name>
    <dbReference type="NCBI Taxonomy" id="294671"/>
    <lineage>
        <taxon>Archaea</taxon>
        <taxon>Methanobacteriati</taxon>
        <taxon>Methanobacteriota</taxon>
        <taxon>Methanomada group</taxon>
        <taxon>Methanobacteria</taxon>
        <taxon>Methanobacteriales</taxon>
        <taxon>Methanobacteriaceae</taxon>
        <taxon>Methanobrevibacter</taxon>
    </lineage>
</organism>
<protein>
    <recommendedName>
        <fullName evidence="1">Right handed beta helix domain-containing protein</fullName>
    </recommendedName>
</protein>
<dbReference type="Proteomes" id="UP000732619">
    <property type="component" value="Unassembled WGS sequence"/>
</dbReference>
<dbReference type="SUPFAM" id="SSF51126">
    <property type="entry name" value="Pectin lyase-like"/>
    <property type="match status" value="5"/>
</dbReference>
<dbReference type="InterPro" id="IPR011050">
    <property type="entry name" value="Pectin_lyase_fold/virulence"/>
</dbReference>
<dbReference type="EMBL" id="SUTG01000001">
    <property type="protein sequence ID" value="MBE6511572.1"/>
    <property type="molecule type" value="Genomic_DNA"/>
</dbReference>
<feature type="domain" description="Right handed beta helix" evidence="1">
    <location>
        <begin position="1957"/>
        <end position="2112"/>
    </location>
</feature>
<dbReference type="PANTHER" id="PTHR11319:SF35">
    <property type="entry name" value="OUTER MEMBRANE PROTEIN PMPC-RELATED"/>
    <property type="match status" value="1"/>
</dbReference>
<dbReference type="InterPro" id="IPR039448">
    <property type="entry name" value="Beta_helix"/>
</dbReference>
<dbReference type="SMART" id="SM00710">
    <property type="entry name" value="PbH1"/>
    <property type="match status" value="21"/>
</dbReference>
<feature type="domain" description="Right handed beta helix" evidence="1">
    <location>
        <begin position="1496"/>
        <end position="1669"/>
    </location>
</feature>
<dbReference type="InterPro" id="IPR012334">
    <property type="entry name" value="Pectin_lyas_fold"/>
</dbReference>
<dbReference type="Gene3D" id="2.160.20.10">
    <property type="entry name" value="Single-stranded right-handed beta-helix, Pectin lyase-like"/>
    <property type="match status" value="5"/>
</dbReference>
<proteinExistence type="predicted"/>
<dbReference type="PANTHER" id="PTHR11319">
    <property type="entry name" value="G PROTEIN-COUPLED RECEPTOR-RELATED"/>
    <property type="match status" value="1"/>
</dbReference>
<evidence type="ECO:0000313" key="3">
    <source>
        <dbReference type="Proteomes" id="UP000732619"/>
    </source>
</evidence>
<evidence type="ECO:0000259" key="1">
    <source>
        <dbReference type="Pfam" id="PF13229"/>
    </source>
</evidence>
<gene>
    <name evidence="2" type="ORF">E7Z75_00265</name>
</gene>
<sequence length="2802" mass="294074">MKMKKTFLILLVLLCAAAMAVSSVSAASDDMISDDIAIIDDNAMEEVISMETDDSISDSIDETIQTDMDSSDDKSLGSAPLKEGETNIYVSKTGDDSNDGLSEENAVATIAKAYELAGDGSTINIGAGTYEQSSSITLDKSITFNGADGTTITRTGTANVFTYSGDDAKTFTLNNLIFTAPTKQNNPIINIGGEGVLLMNNCKLTDAVPGNGNGAIKLFYNAKATLDGCEFYGLVGTSSSAAPYLAISGNSVVDVKNSIFHDIAIPEGSFLRAVIYVNAATATGLVSNCKFYNISGNTMGIIENKAGVLTVSNCSFADNDLTASNCKGLIYISQTSAQGNSIITGNAFHDNNGAYAIWVSAAPTTVENCAFDLAEGQCAIGNNKNAEVTANYNFYGTNDNPSPFLDNVTASNWVIMSASASADSVATDDSITITADFSKYTDGTTTGDVTGTMAEVPVKFTNADDTKGSLANEILYQDNKAIVTYTGIAEGADTITVTAASVSTTIPITVIGGSAPSGNVIYVKPDGNDENDGLSESTAVKTIAKAVAIVNAAEGTDFTILVSNGEYDISKIESPAAKNVNLIGESRDGVILHASGTYGINVYEDDISWNIEKVTICDLNNTAGTSAAVRFLGNGTSSINDCVIKNITAKNGALYLNTKGTVNISNTIIENIYGATSSSASSIYVYDSGTFNFDNIEVSGCTLDGTVAGTSTAYYLRAIFYVNDYYARINLFNSRITDNIGPIGSIIESRANFNIVNTTIANNYINTSTNGNNGGEYLIWASNDNSAINISNSIIANNTLGKSTRGVFYAQKGTTNVEYSAIYDNFNADGSAAAPISGSLITANYDWWGTNDNPSSYVNNWVIMNVDPTSKEGIEIGDTVTITVDFKHYTDGTTVSELENSIPELKVTAAATSGTLDKAEAITENNQASFTYTAAAGGEDTVNIASGSATAPIAIVVNMPIPAHDVYVSKDGNDENDGSEESPVATIAKAIEIASSDAGTGNIFINAGTYTETGFTIAKDLTITGVGEVIIDANNETAKMFTISEGVASFALNNLAITKANQNYGAVLYNYYTADVVFNNVNITESYANGWSGSALIVSKGKLTIKDSKISNNGPISALIYNNGGTLIINNTAFENIAANTSTSCNGAIESTGNAVVVIENSKFTNIGAVRGAVYSGASDTGSLTIIGSNFENCTALLDGNNFGYGGAVHSQVALTIDKSTFKNSKSYRDGAAVYVTKAATITNSVFMGGDSQDGDTAEIYATGDLTLNNNILLKSSDDKYLVKTGSGTVDAKNNYWGSNDPSALVSGFTLENWVIMNVEPTSTEGAIGQAVELNVDFKHTQNAEGTISDLSGTLPQELTVYAESANGTIGESPITTTDLAGKIIFTPEFSGENIVNIYTDASNKVPVTVIVAEPYTGPIYVSKDGSDTNDGSEDAPVASIAKAVELAQAGSGKVIIKEGSYNENNITINSEVPLTITGEGNVVIDGTGLGTSSIFIIKTSQAVVIENIKFTNNKAKYGAAIDVEGSRNALLTVDLTIDNCVFEKLEATSQGGAVYATYLDGKLVINNSVFTTNNASGWAGALAVTYSAYEDALDLVINNTSFENNFGNNGGAGYLMANTITIENSNFTHNGAKYYPGALVLYNCTATVDNCIFTDNNASKQSAAITVQGVSNQPVATATITNSVIENNVGLTEKAAAIYVDIATVEISYCSIVNEHAIETRTGTGYGGSYSQGVVIANNNWFGTNDPTTVVNGTNITIEKWVIMNVDANATDVIPGDEVKLTVDFNHVMTSAGEIGELTGGAIPKEAYTVTFAAENGTVTPETLTINNGESGNAVFTASDYNAKVTATCAQASKDIIFVGEIPEPYTGIVYVSPDGSDRNNGSEEAPVASIAKAIAIATAETGSGQILIKEGTYKGTDYLISKDLAIVGEGNVVIDGEGQGRLFYMSYGADVAKFSLSNLVLTGANHGYGAAVYSFAKETVLDNVTIINNPGSGDLITTYGNLTIKDSEVSGHNGGDVIQTSGDATIIINNTIFKDNEVTASTSDYGIVYVSSGKANLIIENSKFYNNKARQGIVIGSSDANITVKGSQFINNTNTVSYGGAIRASNKLDVTESVFINNNAYRDGGAIYIGFRGDATITSSMFANNSAGTSYDGDAIYNGNKATVNYCILLTNTTGKLIFNDGEDNVVNAQYNWWGTNDNPKSLTGSGTYEDDYYDEVDCAEVDVSNWIVMNVVADTSNVQTGAQVPITIDFNHYLDSTTSEIKELETKLAQELTVDLASATGSLDKTAVETVGLVAQSTYTAAEGQNSISVKSSDAMVGIEFNAVTPKDTILDAEDEITVNFGEGVLSVGLTSEGAPVAGKTITVKVNDEISLTGITDESGIASIDLSSVPLGTYNAEISFAGDINYNPSSATVRITVKEAPKTAEDLQKLIDETPAGGVLNLSNMEFADISGINITKDIAIVADNVSIATAGDGNPVFNIASNVSNVSISGVEFIANNGDVLVKATATNGTDDLSIVNPAIELTNNTVSTANENVVPSSITLFELESERAVLAPSNPINIKDNNLPEGAKAFDFEIAGLNDGNGINIPQGGNINTNGSSGGTTPKIATSIVAKAIKTTTVNTKINGKKAGKNYSITLKDSKGNVLAGKQVLISFNGKIYKRTTNAKGVATIKIALAKKGTYPVVVSFLGDEKYNGSFVVAKVKVNPQKVKLTVAKKTYKRSKKTKYLYATLKATNKKAIKGKKLVFIINKKKYTAKTNKKGIAKVKVKLSKRKTYKFTVKFLGDNTFKKITKKGKVKIK</sequence>
<feature type="domain" description="Right handed beta helix" evidence="1">
    <location>
        <begin position="189"/>
        <end position="371"/>
    </location>
</feature>
<evidence type="ECO:0000313" key="2">
    <source>
        <dbReference type="EMBL" id="MBE6511572.1"/>
    </source>
</evidence>
<name>A0A8T3VK30_METOL</name>
<accession>A0A8T3VK30</accession>
<reference evidence="2" key="1">
    <citation type="submission" date="2019-04" db="EMBL/GenBank/DDBJ databases">
        <title>Evolution of Biomass-Degrading Anaerobic Consortia Revealed by Metagenomics.</title>
        <authorList>
            <person name="Peng X."/>
        </authorList>
    </citation>
    <scope>NUCLEOTIDE SEQUENCE</scope>
    <source>
        <strain evidence="2">SIG14</strain>
    </source>
</reference>